<dbReference type="GO" id="GO:0003937">
    <property type="term" value="F:IMP cyclohydrolase activity"/>
    <property type="evidence" value="ECO:0007669"/>
    <property type="project" value="UniProtKB-EC"/>
</dbReference>
<comment type="pathway">
    <text evidence="2 8">Purine metabolism; IMP biosynthesis via de novo pathway; 5-formamido-1-(5-phospho-D-ribosyl)imidazole-4-carboxamide from 5-amino-1-(5-phospho-D-ribosyl)imidazole-4-carboxamide (10-formyl THF route): step 1/1.</text>
</comment>
<dbReference type="CDD" id="cd01421">
    <property type="entry name" value="IMPCH"/>
    <property type="match status" value="1"/>
</dbReference>
<dbReference type="PIRSF" id="PIRSF000414">
    <property type="entry name" value="AICARFT_IMPCHas"/>
    <property type="match status" value="1"/>
</dbReference>
<evidence type="ECO:0000256" key="8">
    <source>
        <dbReference type="HAMAP-Rule" id="MF_00139"/>
    </source>
</evidence>
<comment type="similarity">
    <text evidence="3 8">Belongs to the PurH family.</text>
</comment>
<dbReference type="Gene3D" id="3.40.50.1380">
    <property type="entry name" value="Methylglyoxal synthase-like domain"/>
    <property type="match status" value="1"/>
</dbReference>
<evidence type="ECO:0000256" key="5">
    <source>
        <dbReference type="ARBA" id="ARBA00022755"/>
    </source>
</evidence>
<dbReference type="SMART" id="SM00851">
    <property type="entry name" value="MGS"/>
    <property type="match status" value="1"/>
</dbReference>
<keyword evidence="11" id="KW-1185">Reference proteome</keyword>
<name>A0ABW2R5S6_9BURK</name>
<evidence type="ECO:0000256" key="1">
    <source>
        <dbReference type="ARBA" id="ARBA00004844"/>
    </source>
</evidence>
<dbReference type="NCBIfam" id="TIGR00355">
    <property type="entry name" value="purH"/>
    <property type="match status" value="1"/>
</dbReference>
<dbReference type="HAMAP" id="MF_00139">
    <property type="entry name" value="PurH"/>
    <property type="match status" value="1"/>
</dbReference>
<comment type="catalytic activity">
    <reaction evidence="8">
        <text>IMP + H2O = 5-formamido-1-(5-phospho-D-ribosyl)imidazole-4-carboxamide</text>
        <dbReference type="Rhea" id="RHEA:18445"/>
        <dbReference type="ChEBI" id="CHEBI:15377"/>
        <dbReference type="ChEBI" id="CHEBI:58053"/>
        <dbReference type="ChEBI" id="CHEBI:58467"/>
        <dbReference type="EC" id="3.5.4.10"/>
    </reaction>
</comment>
<dbReference type="Pfam" id="PF02142">
    <property type="entry name" value="MGS"/>
    <property type="match status" value="1"/>
</dbReference>
<gene>
    <name evidence="8 10" type="primary">purH</name>
    <name evidence="10" type="ORF">ACFQNJ_03425</name>
</gene>
<dbReference type="SUPFAM" id="SSF53927">
    <property type="entry name" value="Cytidine deaminase-like"/>
    <property type="match status" value="1"/>
</dbReference>
<organism evidence="10 11">
    <name type="scientific">Hydrogenophaga bisanensis</name>
    <dbReference type="NCBI Taxonomy" id="439611"/>
    <lineage>
        <taxon>Bacteria</taxon>
        <taxon>Pseudomonadati</taxon>
        <taxon>Pseudomonadota</taxon>
        <taxon>Betaproteobacteria</taxon>
        <taxon>Burkholderiales</taxon>
        <taxon>Comamonadaceae</taxon>
        <taxon>Hydrogenophaga</taxon>
    </lineage>
</organism>
<dbReference type="NCBIfam" id="NF002049">
    <property type="entry name" value="PRK00881.1"/>
    <property type="match status" value="1"/>
</dbReference>
<evidence type="ECO:0000259" key="9">
    <source>
        <dbReference type="PROSITE" id="PS51855"/>
    </source>
</evidence>
<dbReference type="RefSeq" id="WP_382253847.1">
    <property type="nucleotide sequence ID" value="NZ_JBHTBX010000002.1"/>
</dbReference>
<evidence type="ECO:0000256" key="4">
    <source>
        <dbReference type="ARBA" id="ARBA00022679"/>
    </source>
</evidence>
<evidence type="ECO:0000256" key="3">
    <source>
        <dbReference type="ARBA" id="ARBA00007667"/>
    </source>
</evidence>
<proteinExistence type="inferred from homology"/>
<comment type="domain">
    <text evidence="8">The IMP cyclohydrolase activity resides in the N-terminal region.</text>
</comment>
<dbReference type="PROSITE" id="PS51855">
    <property type="entry name" value="MGS"/>
    <property type="match status" value="1"/>
</dbReference>
<dbReference type="InterPro" id="IPR002695">
    <property type="entry name" value="PurH-like"/>
</dbReference>
<feature type="domain" description="MGS-like" evidence="9">
    <location>
        <begin position="1"/>
        <end position="143"/>
    </location>
</feature>
<keyword evidence="6 8" id="KW-0378">Hydrolase</keyword>
<evidence type="ECO:0000313" key="10">
    <source>
        <dbReference type="EMBL" id="MFC7433555.1"/>
    </source>
</evidence>
<dbReference type="InterPro" id="IPR011607">
    <property type="entry name" value="MGS-like_dom"/>
</dbReference>
<dbReference type="Gene3D" id="3.40.140.20">
    <property type="match status" value="2"/>
</dbReference>
<dbReference type="EC" id="3.5.4.10" evidence="8"/>
<reference evidence="11" key="1">
    <citation type="journal article" date="2019" name="Int. J. Syst. Evol. Microbiol.">
        <title>The Global Catalogue of Microorganisms (GCM) 10K type strain sequencing project: providing services to taxonomists for standard genome sequencing and annotation.</title>
        <authorList>
            <consortium name="The Broad Institute Genomics Platform"/>
            <consortium name="The Broad Institute Genome Sequencing Center for Infectious Disease"/>
            <person name="Wu L."/>
            <person name="Ma J."/>
        </authorList>
    </citation>
    <scope>NUCLEOTIDE SEQUENCE [LARGE SCALE GENOMIC DNA]</scope>
    <source>
        <strain evidence="11">CCUG 54518</strain>
    </source>
</reference>
<evidence type="ECO:0000256" key="7">
    <source>
        <dbReference type="ARBA" id="ARBA00023268"/>
    </source>
</evidence>
<dbReference type="SUPFAM" id="SSF52335">
    <property type="entry name" value="Methylglyoxal synthase-like"/>
    <property type="match status" value="1"/>
</dbReference>
<dbReference type="SMART" id="SM00798">
    <property type="entry name" value="AICARFT_IMPCHas"/>
    <property type="match status" value="1"/>
</dbReference>
<sequence length="532" mass="56732">MRALLSVSDKTGIVEFAQALHGLGVTLLSTGGTAKLLADKGLPVTEVAEVTNFPEMLDGRVKTLHPKVHGGLLARRDVPEHMAALKEHGIETIDLLVVNLYPFEATVAKAGCTLADAIENIDIGGPAMVRSAAKNWKDVGVVTDAGQYAAVIAELKASGKLSDKLRFALSVAAFNRIAQYDGAISDYLSSVTFEEEKLSESYVPSRNLFPGQSNGQFIKVQDLRYGENSHQQAALYRDLYPAPGSLVTGVQLQGKELSYNNIADADAAWECVKSFEAPACVIVKHANPCGVAVGKDAHEAYAKAFQTDPTSAFGGIIAFNRTVDKAAAEAVVKQFVEVLMAPDFTAEALAIFQPKVNVRLMKIALPQGGASAWDQGRNAMDAKRVGSGLLLQTADNHELALADLKVVTVKQPTPEELQDLLFAWKVAKYVKSNAIVFCKNGMTMGVGAGQMSRLDSARIASIKAEAAKLSLQGTVVASDAFFPFRDGLDVVVDAGATCVAQPGGSMRDQEVIDAANERGVAMVFTGVRHFRH</sequence>
<dbReference type="Pfam" id="PF01808">
    <property type="entry name" value="AICARFT_IMPCHas"/>
    <property type="match status" value="1"/>
</dbReference>
<comment type="caution">
    <text evidence="10">The sequence shown here is derived from an EMBL/GenBank/DDBJ whole genome shotgun (WGS) entry which is preliminary data.</text>
</comment>
<keyword evidence="4 8" id="KW-0808">Transferase</keyword>
<evidence type="ECO:0000256" key="6">
    <source>
        <dbReference type="ARBA" id="ARBA00022801"/>
    </source>
</evidence>
<protein>
    <recommendedName>
        <fullName evidence="8">Bifunctional purine biosynthesis protein PurH</fullName>
    </recommendedName>
    <domain>
        <recommendedName>
            <fullName evidence="8">Phosphoribosylaminoimidazolecarboxamide formyltransferase</fullName>
            <ecNumber evidence="8">2.1.2.3</ecNumber>
        </recommendedName>
        <alternativeName>
            <fullName evidence="8">AICAR transformylase</fullName>
        </alternativeName>
    </domain>
    <domain>
        <recommendedName>
            <fullName evidence="8">IMP cyclohydrolase</fullName>
            <ecNumber evidence="8">3.5.4.10</ecNumber>
        </recommendedName>
        <alternativeName>
            <fullName evidence="8">ATIC</fullName>
        </alternativeName>
        <alternativeName>
            <fullName evidence="8">IMP synthase</fullName>
        </alternativeName>
        <alternativeName>
            <fullName evidence="8">Inosinicase</fullName>
        </alternativeName>
    </domain>
</protein>
<dbReference type="InterPro" id="IPR024051">
    <property type="entry name" value="AICAR_Tfase_dup_dom_sf"/>
</dbReference>
<dbReference type="GO" id="GO:0004643">
    <property type="term" value="F:phosphoribosylaminoimidazolecarboxamide formyltransferase activity"/>
    <property type="evidence" value="ECO:0007669"/>
    <property type="project" value="UniProtKB-EC"/>
</dbReference>
<evidence type="ECO:0000313" key="11">
    <source>
        <dbReference type="Proteomes" id="UP001596495"/>
    </source>
</evidence>
<dbReference type="PANTHER" id="PTHR11692:SF0">
    <property type="entry name" value="BIFUNCTIONAL PURINE BIOSYNTHESIS PROTEIN ATIC"/>
    <property type="match status" value="1"/>
</dbReference>
<comment type="pathway">
    <text evidence="1 8">Purine metabolism; IMP biosynthesis via de novo pathway; IMP from 5-formamido-1-(5-phospho-D-ribosyl)imidazole-4-carboxamide: step 1/1.</text>
</comment>
<accession>A0ABW2R5S6</accession>
<dbReference type="Proteomes" id="UP001596495">
    <property type="component" value="Unassembled WGS sequence"/>
</dbReference>
<dbReference type="InterPro" id="IPR016193">
    <property type="entry name" value="Cytidine_deaminase-like"/>
</dbReference>
<evidence type="ECO:0000256" key="2">
    <source>
        <dbReference type="ARBA" id="ARBA00004954"/>
    </source>
</evidence>
<keyword evidence="5 8" id="KW-0658">Purine biosynthesis</keyword>
<dbReference type="PANTHER" id="PTHR11692">
    <property type="entry name" value="BIFUNCTIONAL PURINE BIOSYNTHESIS PROTEIN PURH"/>
    <property type="match status" value="1"/>
</dbReference>
<keyword evidence="7 8" id="KW-0511">Multifunctional enzyme</keyword>
<comment type="catalytic activity">
    <reaction evidence="8">
        <text>(6R)-10-formyltetrahydrofolate + 5-amino-1-(5-phospho-beta-D-ribosyl)imidazole-4-carboxamide = 5-formamido-1-(5-phospho-D-ribosyl)imidazole-4-carboxamide + (6S)-5,6,7,8-tetrahydrofolate</text>
        <dbReference type="Rhea" id="RHEA:22192"/>
        <dbReference type="ChEBI" id="CHEBI:57453"/>
        <dbReference type="ChEBI" id="CHEBI:58467"/>
        <dbReference type="ChEBI" id="CHEBI:58475"/>
        <dbReference type="ChEBI" id="CHEBI:195366"/>
        <dbReference type="EC" id="2.1.2.3"/>
    </reaction>
</comment>
<dbReference type="InterPro" id="IPR036914">
    <property type="entry name" value="MGS-like_dom_sf"/>
</dbReference>
<dbReference type="EC" id="2.1.2.3" evidence="8"/>
<dbReference type="EMBL" id="JBHTBX010000002">
    <property type="protein sequence ID" value="MFC7433555.1"/>
    <property type="molecule type" value="Genomic_DNA"/>
</dbReference>